<evidence type="ECO:0000256" key="1">
    <source>
        <dbReference type="SAM" id="Phobius"/>
    </source>
</evidence>
<organism evidence="2 3">
    <name type="scientific">Bifidobacterium callitrichos DSM 23973</name>
    <dbReference type="NCBI Taxonomy" id="1437609"/>
    <lineage>
        <taxon>Bacteria</taxon>
        <taxon>Bacillati</taxon>
        <taxon>Actinomycetota</taxon>
        <taxon>Actinomycetes</taxon>
        <taxon>Bifidobacteriales</taxon>
        <taxon>Bifidobacteriaceae</taxon>
        <taxon>Bifidobacterium</taxon>
    </lineage>
</organism>
<dbReference type="OrthoDB" id="3233361at2"/>
<gene>
    <name evidence="2" type="ORF">BCAL_0964</name>
</gene>
<dbReference type="Proteomes" id="UP000029072">
    <property type="component" value="Unassembled WGS sequence"/>
</dbReference>
<accession>A0A087A7F2</accession>
<dbReference type="EMBL" id="JGYS01000007">
    <property type="protein sequence ID" value="KFI54702.1"/>
    <property type="molecule type" value="Genomic_DNA"/>
</dbReference>
<name>A0A087A7F2_9BIFI</name>
<keyword evidence="1" id="KW-0472">Membrane</keyword>
<dbReference type="RefSeq" id="WP_043165083.1">
    <property type="nucleotide sequence ID" value="NZ_JDUV01000005.1"/>
</dbReference>
<reference evidence="2 3" key="1">
    <citation type="submission" date="2014-03" db="EMBL/GenBank/DDBJ databases">
        <title>Genomics of Bifidobacteria.</title>
        <authorList>
            <person name="Ventura M."/>
            <person name="Milani C."/>
            <person name="Lugli G.A."/>
        </authorList>
    </citation>
    <scope>NUCLEOTIDE SEQUENCE [LARGE SCALE GENOMIC DNA]</scope>
    <source>
        <strain evidence="2 3">DSM 23973</strain>
    </source>
</reference>
<dbReference type="STRING" id="1437609.BCAL_0964"/>
<feature type="transmembrane region" description="Helical" evidence="1">
    <location>
        <begin position="76"/>
        <end position="95"/>
    </location>
</feature>
<keyword evidence="1" id="KW-1133">Transmembrane helix</keyword>
<sequence>MTFNRYIASRMVIELIGAIACATQLFNDSSMFGLIATVAVALFWVAGEIWVVLVFRRENPRSDELSDQHQLLSTRFAFITLVIVLMVLGFANLLSGLLLRTYVMATPMILPTLGMLALAIADARYLWLEHQGDTGEDDE</sequence>
<feature type="transmembrane region" description="Helical" evidence="1">
    <location>
        <begin position="101"/>
        <end position="121"/>
    </location>
</feature>
<proteinExistence type="predicted"/>
<dbReference type="AlphaFoldDB" id="A0A087A7F2"/>
<feature type="transmembrane region" description="Helical" evidence="1">
    <location>
        <begin position="7"/>
        <end position="26"/>
    </location>
</feature>
<feature type="transmembrane region" description="Helical" evidence="1">
    <location>
        <begin position="32"/>
        <end position="55"/>
    </location>
</feature>
<dbReference type="eggNOG" id="ENOG5030JH2">
    <property type="taxonomic scope" value="Bacteria"/>
</dbReference>
<keyword evidence="1" id="KW-0812">Transmembrane</keyword>
<protein>
    <submittedName>
        <fullName evidence="2">Uncharacterized protein</fullName>
    </submittedName>
</protein>
<comment type="caution">
    <text evidence="2">The sequence shown here is derived from an EMBL/GenBank/DDBJ whole genome shotgun (WGS) entry which is preliminary data.</text>
</comment>
<evidence type="ECO:0000313" key="2">
    <source>
        <dbReference type="EMBL" id="KFI54702.1"/>
    </source>
</evidence>
<evidence type="ECO:0000313" key="3">
    <source>
        <dbReference type="Proteomes" id="UP000029072"/>
    </source>
</evidence>